<feature type="domain" description="TRUD" evidence="5">
    <location>
        <begin position="157"/>
        <end position="337"/>
    </location>
</feature>
<dbReference type="Proteomes" id="UP000201169">
    <property type="component" value="Chromosome"/>
</dbReference>
<dbReference type="PROSITE" id="PS50984">
    <property type="entry name" value="TRUD"/>
    <property type="match status" value="1"/>
</dbReference>
<evidence type="ECO:0000313" key="7">
    <source>
        <dbReference type="Proteomes" id="UP000201169"/>
    </source>
</evidence>
<organism evidence="6 7">
    <name type="scientific">Campylobacter avium LMG 24591</name>
    <dbReference type="NCBI Taxonomy" id="522484"/>
    <lineage>
        <taxon>Bacteria</taxon>
        <taxon>Pseudomonadati</taxon>
        <taxon>Campylobacterota</taxon>
        <taxon>Epsilonproteobacteria</taxon>
        <taxon>Campylobacterales</taxon>
        <taxon>Campylobacteraceae</taxon>
        <taxon>Campylobacter</taxon>
    </lineage>
</organism>
<feature type="active site" description="Nucleophile" evidence="4">
    <location>
        <position position="82"/>
    </location>
</feature>
<gene>
    <name evidence="4 6" type="primary">truD</name>
    <name evidence="6" type="ORF">CAV_1478</name>
</gene>
<name>A0A222MZC4_9BACT</name>
<dbReference type="KEGG" id="cavi:CAV_1478"/>
<dbReference type="InterPro" id="IPR001656">
    <property type="entry name" value="PsdUridine_synth_TruD"/>
</dbReference>
<dbReference type="GO" id="GO:0160150">
    <property type="term" value="F:tRNA pseudouridine(13) synthase activity"/>
    <property type="evidence" value="ECO:0007669"/>
    <property type="project" value="UniProtKB-EC"/>
</dbReference>
<evidence type="ECO:0000256" key="1">
    <source>
        <dbReference type="ARBA" id="ARBA00007953"/>
    </source>
</evidence>
<dbReference type="PROSITE" id="PS01268">
    <property type="entry name" value="UPF0024"/>
    <property type="match status" value="1"/>
</dbReference>
<dbReference type="NCBIfam" id="TIGR00094">
    <property type="entry name" value="tRNA_TruD_broad"/>
    <property type="match status" value="1"/>
</dbReference>
<keyword evidence="7" id="KW-1185">Reference proteome</keyword>
<dbReference type="InterPro" id="IPR050170">
    <property type="entry name" value="TruD_pseudoU_synthase"/>
</dbReference>
<evidence type="ECO:0000259" key="5">
    <source>
        <dbReference type="PROSITE" id="PS50984"/>
    </source>
</evidence>
<sequence length="369" mass="43268">MDENITFKKILSLSHEKIEAHFSKNSSDFVVRERALYEFSGKGEHLILHICKKDLSTKEALKILSEFSGAKIKDFGYAGLKDKQGLTFQYLSLARKFEEKLKNFSHEKLKILDIFYHDNKLKIGHLKGNSFFIRLKKVNKINALKLEQAFALLCKQGFANYFAYQRFGKFNDNYKQGLEILQGKKKLRDKKMRDFLLSSFQSILFNAYLSKRLELSHFAKKFSKKEFASIYTLDKKDIDEIYAQEHFFKLLRGDVLCHYPFGKNFFCEDVAKESERFEQKDISVTGLLLGERAMKAKDFALCLEDEIFKNFYLFNPALNGSRRFLWSYLEEAKFKYDEEKAQVSLEFFLQKGSYATTILEELLHTSNSD</sequence>
<dbReference type="Gene3D" id="3.30.2340.10">
    <property type="entry name" value="TruD, insertion domain"/>
    <property type="match status" value="2"/>
</dbReference>
<keyword evidence="3 4" id="KW-0413">Isomerase</keyword>
<dbReference type="InterPro" id="IPR011760">
    <property type="entry name" value="PsdUridine_synth_TruD_insert"/>
</dbReference>
<keyword evidence="2 4" id="KW-0819">tRNA processing</keyword>
<dbReference type="HAMAP" id="MF_01082">
    <property type="entry name" value="TruD"/>
    <property type="match status" value="1"/>
</dbReference>
<comment type="catalytic activity">
    <reaction evidence="4">
        <text>uridine(13) in tRNA = pseudouridine(13) in tRNA</text>
        <dbReference type="Rhea" id="RHEA:42540"/>
        <dbReference type="Rhea" id="RHEA-COMP:10105"/>
        <dbReference type="Rhea" id="RHEA-COMP:10106"/>
        <dbReference type="ChEBI" id="CHEBI:65314"/>
        <dbReference type="ChEBI" id="CHEBI:65315"/>
        <dbReference type="EC" id="5.4.99.27"/>
    </reaction>
</comment>
<evidence type="ECO:0000256" key="3">
    <source>
        <dbReference type="ARBA" id="ARBA00023235"/>
    </source>
</evidence>
<dbReference type="SUPFAM" id="SSF55120">
    <property type="entry name" value="Pseudouridine synthase"/>
    <property type="match status" value="1"/>
</dbReference>
<dbReference type="PANTHER" id="PTHR47811">
    <property type="entry name" value="TRNA PSEUDOURIDINE SYNTHASE D"/>
    <property type="match status" value="1"/>
</dbReference>
<dbReference type="NCBIfam" id="NF002154">
    <property type="entry name" value="PRK00984.1-3"/>
    <property type="match status" value="1"/>
</dbReference>
<dbReference type="Pfam" id="PF01142">
    <property type="entry name" value="TruD"/>
    <property type="match status" value="2"/>
</dbReference>
<evidence type="ECO:0000256" key="4">
    <source>
        <dbReference type="HAMAP-Rule" id="MF_01082"/>
    </source>
</evidence>
<comment type="function">
    <text evidence="4">Responsible for synthesis of pseudouridine from uracil-13 in transfer RNAs.</text>
</comment>
<dbReference type="InterPro" id="IPR020119">
    <property type="entry name" value="PsdUridine_synth_TruD_CS"/>
</dbReference>
<dbReference type="EMBL" id="CP022347">
    <property type="protein sequence ID" value="ASQ31088.1"/>
    <property type="molecule type" value="Genomic_DNA"/>
</dbReference>
<protein>
    <recommendedName>
        <fullName evidence="4">tRNA pseudouridine synthase D</fullName>
        <ecNumber evidence="4">5.4.99.27</ecNumber>
    </recommendedName>
    <alternativeName>
        <fullName evidence="4">tRNA pseudouridine(13) synthase</fullName>
    </alternativeName>
    <alternativeName>
        <fullName evidence="4">tRNA pseudouridylate synthase D</fullName>
    </alternativeName>
    <alternativeName>
        <fullName evidence="4">tRNA-uridine isomerase D</fullName>
    </alternativeName>
</protein>
<dbReference type="Gene3D" id="3.30.2350.20">
    <property type="entry name" value="TruD, catalytic domain"/>
    <property type="match status" value="2"/>
</dbReference>
<dbReference type="InterPro" id="IPR020103">
    <property type="entry name" value="PsdUridine_synth_cat_dom_sf"/>
</dbReference>
<dbReference type="PANTHER" id="PTHR47811:SF1">
    <property type="entry name" value="TRNA PSEUDOURIDINE SYNTHASE D"/>
    <property type="match status" value="1"/>
</dbReference>
<dbReference type="GO" id="GO:0003723">
    <property type="term" value="F:RNA binding"/>
    <property type="evidence" value="ECO:0007669"/>
    <property type="project" value="InterPro"/>
</dbReference>
<evidence type="ECO:0000313" key="6">
    <source>
        <dbReference type="EMBL" id="ASQ31088.1"/>
    </source>
</evidence>
<evidence type="ECO:0000256" key="2">
    <source>
        <dbReference type="ARBA" id="ARBA00022694"/>
    </source>
</evidence>
<dbReference type="InterPro" id="IPR042214">
    <property type="entry name" value="TruD_catalytic"/>
</dbReference>
<dbReference type="InterPro" id="IPR043165">
    <property type="entry name" value="TruD_insert_sf"/>
</dbReference>
<accession>A0A222MZC4</accession>
<dbReference type="EC" id="5.4.99.27" evidence="4"/>
<dbReference type="AlphaFoldDB" id="A0A222MZC4"/>
<reference evidence="6 7" key="1">
    <citation type="submission" date="2017-07" db="EMBL/GenBank/DDBJ databases">
        <title>Analysis of two Campylobacter avium genomes and identification of a novel hippuricase gene.</title>
        <authorList>
            <person name="Miller W.G."/>
            <person name="Chapman M.H."/>
            <person name="Yee E."/>
            <person name="Revez J."/>
            <person name="Bono J.L."/>
            <person name="Rossi M."/>
        </authorList>
    </citation>
    <scope>NUCLEOTIDE SEQUENCE [LARGE SCALE GENOMIC DNA]</scope>
    <source>
        <strain evidence="6 7">LMG 24591</strain>
    </source>
</reference>
<dbReference type="GO" id="GO:0005829">
    <property type="term" value="C:cytosol"/>
    <property type="evidence" value="ECO:0007669"/>
    <property type="project" value="TreeGrafter"/>
</dbReference>
<dbReference type="GO" id="GO:0031119">
    <property type="term" value="P:tRNA pseudouridine synthesis"/>
    <property type="evidence" value="ECO:0007669"/>
    <property type="project" value="UniProtKB-UniRule"/>
</dbReference>
<comment type="similarity">
    <text evidence="1 4">Belongs to the pseudouridine synthase TruD family.</text>
</comment>
<proteinExistence type="inferred from homology"/>